<comment type="caution">
    <text evidence="5">The sequence shown here is derived from an EMBL/GenBank/DDBJ whole genome shotgun (WGS) entry which is preliminary data.</text>
</comment>
<dbReference type="AlphaFoldDB" id="A0A6L2LVQ4"/>
<evidence type="ECO:0000256" key="2">
    <source>
        <dbReference type="ARBA" id="ARBA00022801"/>
    </source>
</evidence>
<keyword evidence="1" id="KW-0479">Metal-binding</keyword>
<dbReference type="EMBL" id="BKCJ010005281">
    <property type="protein sequence ID" value="GEU65866.1"/>
    <property type="molecule type" value="Genomic_DNA"/>
</dbReference>
<dbReference type="GO" id="GO:0003676">
    <property type="term" value="F:nucleic acid binding"/>
    <property type="evidence" value="ECO:0007669"/>
    <property type="project" value="InterPro"/>
</dbReference>
<dbReference type="GO" id="GO:0016787">
    <property type="term" value="F:hydrolase activity"/>
    <property type="evidence" value="ECO:0007669"/>
    <property type="project" value="UniProtKB-KW"/>
</dbReference>
<proteinExistence type="predicted"/>
<dbReference type="PANTHER" id="PTHR42648">
    <property type="entry name" value="TRANSPOSASE, PUTATIVE-RELATED"/>
    <property type="match status" value="1"/>
</dbReference>
<dbReference type="InterPro" id="IPR013103">
    <property type="entry name" value="RVT_2"/>
</dbReference>
<gene>
    <name evidence="5" type="ORF">Tci_037844</name>
</gene>
<feature type="region of interest" description="Disordered" evidence="3">
    <location>
        <begin position="537"/>
        <end position="558"/>
    </location>
</feature>
<evidence type="ECO:0000313" key="5">
    <source>
        <dbReference type="EMBL" id="GEU65866.1"/>
    </source>
</evidence>
<feature type="compositionally biased region" description="Low complexity" evidence="3">
    <location>
        <begin position="324"/>
        <end position="333"/>
    </location>
</feature>
<feature type="compositionally biased region" description="Acidic residues" evidence="3">
    <location>
        <begin position="546"/>
        <end position="557"/>
    </location>
</feature>
<evidence type="ECO:0000256" key="3">
    <source>
        <dbReference type="SAM" id="MobiDB-lite"/>
    </source>
</evidence>
<keyword evidence="2" id="KW-0378">Hydrolase</keyword>
<dbReference type="GO" id="GO:0046872">
    <property type="term" value="F:metal ion binding"/>
    <property type="evidence" value="ECO:0007669"/>
    <property type="project" value="UniProtKB-KW"/>
</dbReference>
<dbReference type="InterPro" id="IPR039537">
    <property type="entry name" value="Retrotran_Ty1/copia-like"/>
</dbReference>
<accession>A0A6L2LVQ4</accession>
<dbReference type="PANTHER" id="PTHR42648:SF27">
    <property type="entry name" value="RNA-DIRECTED DNA POLYMERASE"/>
    <property type="match status" value="1"/>
</dbReference>
<dbReference type="InterPro" id="IPR012337">
    <property type="entry name" value="RNaseH-like_sf"/>
</dbReference>
<evidence type="ECO:0000259" key="4">
    <source>
        <dbReference type="Pfam" id="PF07727"/>
    </source>
</evidence>
<name>A0A6L2LVQ4_TANCI</name>
<dbReference type="Gene3D" id="3.30.420.10">
    <property type="entry name" value="Ribonuclease H-like superfamily/Ribonuclease H"/>
    <property type="match status" value="1"/>
</dbReference>
<dbReference type="SUPFAM" id="SSF53098">
    <property type="entry name" value="Ribonuclease H-like"/>
    <property type="match status" value="1"/>
</dbReference>
<dbReference type="InterPro" id="IPR036397">
    <property type="entry name" value="RNaseH_sf"/>
</dbReference>
<evidence type="ECO:0000256" key="1">
    <source>
        <dbReference type="ARBA" id="ARBA00022723"/>
    </source>
</evidence>
<protein>
    <recommendedName>
        <fullName evidence="4">Reverse transcriptase Ty1/copia-type domain-containing protein</fullName>
    </recommendedName>
</protein>
<dbReference type="Pfam" id="PF07727">
    <property type="entry name" value="RVT_2"/>
    <property type="match status" value="1"/>
</dbReference>
<sequence>MYNPRLIKEENTHELLRKLLKDLQIISEELAEYINSSSWNRSTFYDDDDEHSIQYKEYLENSSNAIAPVLPTEEPEYSLSMGDEHLSTIPETESDEVIKSSVKNIVPIPSESEVTSDNESECDVPVNDESSLIFTTFLNPLFDCNDDFTSSDEESLSNEDVPIEIFKIYLNSLFNDEESIPTKIDQHYFNAESNLIESLPNQDTLIDFSPKFDYLLELAHINLIPSGIEEADFDLEEEIHLVENLLYDNLSARPPEELNAEIADTISFLLPVKKFPQPEYFPTASKEMFLLLSQRDAPAEEVCTAEKLKVIEFSDSYEAPQEESSTGSTSAGSAKKKGRTVAVTTEDMEKKRNDVKVRTTLLLALPDEHQLRFSKPCKSSRVIDVEIEQDGLNQKFLTSLAPEWLMYTIVWRNRSDIDTMSLDDLYNHLKVYEPEVLKKSESNFHNMAFISSAKNSSGKGEVNTASISKRSRKQLGKTIKSLRSDHGGEYTSQEFLDHLKELGIISHRTPPYTLQHNDLKASGSVEDLELIQEEDTNHSLDTSLDHEEDDQEIDEPQSDINPIRKSFKTRRAPDRMWLYIDAEEHELGDLGEPANYKAALLDLESKKWIDVMNVKIQSMKDNDVWVLVKLPATARTVGSKWLFKKKTDMDGAVYVFKARFVAKGFTQTYRVDYEETFSPVADIRAIRILIAITAYYDYEIRINYEAVWIRKFIYGLDIAPTIEEPISMYCDNTGAIAIVKDDGVTKGARHFHLKVHYLRETIKLVDVKIEKVDTDDNLADPFTKALAFPKHSELLGISECYQLVVSCNFVF</sequence>
<dbReference type="CDD" id="cd09272">
    <property type="entry name" value="RNase_HI_RT_Ty1"/>
    <property type="match status" value="1"/>
</dbReference>
<feature type="region of interest" description="Disordered" evidence="3">
    <location>
        <begin position="319"/>
        <end position="345"/>
    </location>
</feature>
<feature type="domain" description="Reverse transcriptase Ty1/copia-type" evidence="4">
    <location>
        <begin position="622"/>
        <end position="700"/>
    </location>
</feature>
<reference evidence="5" key="1">
    <citation type="journal article" date="2019" name="Sci. Rep.">
        <title>Draft genome of Tanacetum cinerariifolium, the natural source of mosquito coil.</title>
        <authorList>
            <person name="Yamashiro T."/>
            <person name="Shiraishi A."/>
            <person name="Satake H."/>
            <person name="Nakayama K."/>
        </authorList>
    </citation>
    <scope>NUCLEOTIDE SEQUENCE</scope>
</reference>
<organism evidence="5">
    <name type="scientific">Tanacetum cinerariifolium</name>
    <name type="common">Dalmatian daisy</name>
    <name type="synonym">Chrysanthemum cinerariifolium</name>
    <dbReference type="NCBI Taxonomy" id="118510"/>
    <lineage>
        <taxon>Eukaryota</taxon>
        <taxon>Viridiplantae</taxon>
        <taxon>Streptophyta</taxon>
        <taxon>Embryophyta</taxon>
        <taxon>Tracheophyta</taxon>
        <taxon>Spermatophyta</taxon>
        <taxon>Magnoliopsida</taxon>
        <taxon>eudicotyledons</taxon>
        <taxon>Gunneridae</taxon>
        <taxon>Pentapetalae</taxon>
        <taxon>asterids</taxon>
        <taxon>campanulids</taxon>
        <taxon>Asterales</taxon>
        <taxon>Asteraceae</taxon>
        <taxon>Asteroideae</taxon>
        <taxon>Anthemideae</taxon>
        <taxon>Anthemidinae</taxon>
        <taxon>Tanacetum</taxon>
    </lineage>
</organism>